<evidence type="ECO:0000256" key="10">
    <source>
        <dbReference type="RuleBase" id="RU362068"/>
    </source>
</evidence>
<evidence type="ECO:0000256" key="4">
    <source>
        <dbReference type="ARBA" id="ARBA00019465"/>
    </source>
</evidence>
<dbReference type="SUPFAM" id="SSF48179">
    <property type="entry name" value="6-phosphogluconate dehydrogenase C-terminal domain-like"/>
    <property type="match status" value="1"/>
</dbReference>
<organism evidence="14 15">
    <name type="scientific">Pseudomonas sediminis</name>
    <dbReference type="NCBI Taxonomy" id="1691904"/>
    <lineage>
        <taxon>Bacteria</taxon>
        <taxon>Pseudomonadati</taxon>
        <taxon>Pseudomonadota</taxon>
        <taxon>Gammaproteobacteria</taxon>
        <taxon>Pseudomonadales</taxon>
        <taxon>Pseudomonadaceae</taxon>
        <taxon>Pseudomonas</taxon>
    </lineage>
</organism>
<dbReference type="EC" id="1.1.1.169" evidence="3 10"/>
<evidence type="ECO:0000256" key="8">
    <source>
        <dbReference type="ARBA" id="ARBA00032024"/>
    </source>
</evidence>
<dbReference type="Proteomes" id="UP000515254">
    <property type="component" value="Chromosome"/>
</dbReference>
<sequence>MKIAIVGAGAMGGLFGARLALAGQAVSFVEASDATIEAIRQHGLRLDTPAGQETVQVPISRANELAGTFDLLVIFTKGFHTAAAIDSVRHLVGPSTWALSVQNGLGNADIIASVVPAERIIVGMTNLPADLVAPGVVHSHGEGHVTIWSNDSVDSPNLHEVASVFSQAGLPCQADPQVQVAIWEKVAFNAALNSVCAVTRQTVGAVGASEQGRQLTTSIIAETVAVARAAGIDADEPRVIASVDYAFNNHQQHKPSMLQDLEAGRKTEIDFINGAVVAKGRQLSIDTPVLSALFNLVKLSEAKA</sequence>
<evidence type="ECO:0000256" key="5">
    <source>
        <dbReference type="ARBA" id="ARBA00022655"/>
    </source>
</evidence>
<evidence type="ECO:0000313" key="14">
    <source>
        <dbReference type="EMBL" id="QNH01732.1"/>
    </source>
</evidence>
<reference evidence="14 15" key="1">
    <citation type="journal article" date="2020" name="Microbiol. Resour. Announc.">
        <title>Complete genome sequences of four natural Pseudomonas isolates that catabolize a wide range of aromatic compounds relevant to lignin valorization.</title>
        <authorList>
            <person name="Hatmaker E.A."/>
            <person name="Presley G."/>
            <person name="Cannon O."/>
            <person name="Guss A.M."/>
            <person name="Elkins J.G."/>
        </authorList>
    </citation>
    <scope>NUCLEOTIDE SEQUENCE [LARGE SCALE GENOMIC DNA]</scope>
    <source>
        <strain evidence="14 15">B10D7D</strain>
    </source>
</reference>
<evidence type="ECO:0000256" key="3">
    <source>
        <dbReference type="ARBA" id="ARBA00013014"/>
    </source>
</evidence>
<keyword evidence="7 10" id="KW-0560">Oxidoreductase</keyword>
<comment type="catalytic activity">
    <reaction evidence="9 10">
        <text>(R)-pantoate + NADP(+) = 2-dehydropantoate + NADPH + H(+)</text>
        <dbReference type="Rhea" id="RHEA:16233"/>
        <dbReference type="ChEBI" id="CHEBI:11561"/>
        <dbReference type="ChEBI" id="CHEBI:15378"/>
        <dbReference type="ChEBI" id="CHEBI:15980"/>
        <dbReference type="ChEBI" id="CHEBI:57783"/>
        <dbReference type="ChEBI" id="CHEBI:58349"/>
        <dbReference type="EC" id="1.1.1.169"/>
    </reaction>
</comment>
<dbReference type="InterPro" id="IPR003710">
    <property type="entry name" value="ApbA"/>
</dbReference>
<dbReference type="PANTHER" id="PTHR21708:SF26">
    <property type="entry name" value="2-DEHYDROPANTOATE 2-REDUCTASE"/>
    <property type="match status" value="1"/>
</dbReference>
<evidence type="ECO:0000259" key="13">
    <source>
        <dbReference type="Pfam" id="PF08546"/>
    </source>
</evidence>
<dbReference type="InterPro" id="IPR013328">
    <property type="entry name" value="6PGD_dom2"/>
</dbReference>
<evidence type="ECO:0000256" key="9">
    <source>
        <dbReference type="ARBA" id="ARBA00048793"/>
    </source>
</evidence>
<evidence type="ECO:0000256" key="11">
    <source>
        <dbReference type="SAM" id="SignalP"/>
    </source>
</evidence>
<feature type="chain" id="PRO_5046286542" description="2-dehydropantoate 2-reductase" evidence="11">
    <location>
        <begin position="23"/>
        <end position="304"/>
    </location>
</feature>
<dbReference type="RefSeq" id="WP_179543666.1">
    <property type="nucleotide sequence ID" value="NZ_CP060009.1"/>
</dbReference>
<dbReference type="InterPro" id="IPR051402">
    <property type="entry name" value="KPR-Related"/>
</dbReference>
<feature type="domain" description="Ketopantoate reductase N-terminal" evidence="12">
    <location>
        <begin position="3"/>
        <end position="147"/>
    </location>
</feature>
<keyword evidence="5 10" id="KW-0566">Pantothenate biosynthesis</keyword>
<dbReference type="InterPro" id="IPR008927">
    <property type="entry name" value="6-PGluconate_DH-like_C_sf"/>
</dbReference>
<evidence type="ECO:0000259" key="12">
    <source>
        <dbReference type="Pfam" id="PF02558"/>
    </source>
</evidence>
<evidence type="ECO:0000256" key="7">
    <source>
        <dbReference type="ARBA" id="ARBA00023002"/>
    </source>
</evidence>
<comment type="similarity">
    <text evidence="2 10">Belongs to the ketopantoate reductase family.</text>
</comment>
<dbReference type="Gene3D" id="3.40.50.720">
    <property type="entry name" value="NAD(P)-binding Rossmann-like Domain"/>
    <property type="match status" value="1"/>
</dbReference>
<dbReference type="SUPFAM" id="SSF51735">
    <property type="entry name" value="NAD(P)-binding Rossmann-fold domains"/>
    <property type="match status" value="1"/>
</dbReference>
<evidence type="ECO:0000313" key="15">
    <source>
        <dbReference type="Proteomes" id="UP000515254"/>
    </source>
</evidence>
<feature type="domain" description="Ketopantoate reductase C-terminal" evidence="13">
    <location>
        <begin position="178"/>
        <end position="299"/>
    </location>
</feature>
<dbReference type="EMBL" id="CP060009">
    <property type="protein sequence ID" value="QNH01732.1"/>
    <property type="molecule type" value="Genomic_DNA"/>
</dbReference>
<dbReference type="Pfam" id="PF08546">
    <property type="entry name" value="ApbA_C"/>
    <property type="match status" value="1"/>
</dbReference>
<dbReference type="Gene3D" id="1.10.1040.10">
    <property type="entry name" value="N-(1-d-carboxylethyl)-l-norvaline Dehydrogenase, domain 2"/>
    <property type="match status" value="1"/>
</dbReference>
<dbReference type="InterPro" id="IPR013332">
    <property type="entry name" value="KPR_N"/>
</dbReference>
<protein>
    <recommendedName>
        <fullName evidence="4 10">2-dehydropantoate 2-reductase</fullName>
        <ecNumber evidence="3 10">1.1.1.169</ecNumber>
    </recommendedName>
    <alternativeName>
        <fullName evidence="8 10">Ketopantoate reductase</fullName>
    </alternativeName>
</protein>
<keyword evidence="11" id="KW-0732">Signal</keyword>
<comment type="function">
    <text evidence="10">Catalyzes the NADPH-dependent reduction of ketopantoate into pantoic acid.</text>
</comment>
<evidence type="ECO:0000256" key="6">
    <source>
        <dbReference type="ARBA" id="ARBA00022857"/>
    </source>
</evidence>
<comment type="pathway">
    <text evidence="1 10">Cofactor biosynthesis; (R)-pantothenate biosynthesis; (R)-pantoate from 3-methyl-2-oxobutanoate: step 2/2.</text>
</comment>
<keyword evidence="15" id="KW-1185">Reference proteome</keyword>
<evidence type="ECO:0000256" key="2">
    <source>
        <dbReference type="ARBA" id="ARBA00007870"/>
    </source>
</evidence>
<dbReference type="InterPro" id="IPR036291">
    <property type="entry name" value="NAD(P)-bd_dom_sf"/>
</dbReference>
<name>A0ABX6SKY1_9PSED</name>
<keyword evidence="6 10" id="KW-0521">NADP</keyword>
<dbReference type="Pfam" id="PF02558">
    <property type="entry name" value="ApbA"/>
    <property type="match status" value="1"/>
</dbReference>
<dbReference type="PANTHER" id="PTHR21708">
    <property type="entry name" value="PROBABLE 2-DEHYDROPANTOATE 2-REDUCTASE"/>
    <property type="match status" value="1"/>
</dbReference>
<accession>A0ABX6SKY1</accession>
<gene>
    <name evidence="14" type="ORF">HNQ25_03095</name>
</gene>
<feature type="signal peptide" evidence="11">
    <location>
        <begin position="1"/>
        <end position="22"/>
    </location>
</feature>
<proteinExistence type="inferred from homology"/>
<dbReference type="InterPro" id="IPR013752">
    <property type="entry name" value="KPA_reductase"/>
</dbReference>
<dbReference type="NCBIfam" id="TIGR00745">
    <property type="entry name" value="apbA_panE"/>
    <property type="match status" value="1"/>
</dbReference>
<evidence type="ECO:0000256" key="1">
    <source>
        <dbReference type="ARBA" id="ARBA00004994"/>
    </source>
</evidence>